<accession>A0A6H2A3D5</accession>
<organism evidence="1">
    <name type="scientific">viral metagenome</name>
    <dbReference type="NCBI Taxonomy" id="1070528"/>
    <lineage>
        <taxon>unclassified sequences</taxon>
        <taxon>metagenomes</taxon>
        <taxon>organismal metagenomes</taxon>
    </lineage>
</organism>
<dbReference type="AlphaFoldDB" id="A0A6H2A3D5"/>
<reference evidence="1" key="1">
    <citation type="submission" date="2020-03" db="EMBL/GenBank/DDBJ databases">
        <title>The deep terrestrial virosphere.</title>
        <authorList>
            <person name="Holmfeldt K."/>
            <person name="Nilsson E."/>
            <person name="Simone D."/>
            <person name="Lopez-Fernandez M."/>
            <person name="Wu X."/>
            <person name="de Brujin I."/>
            <person name="Lundin D."/>
            <person name="Andersson A."/>
            <person name="Bertilsson S."/>
            <person name="Dopson M."/>
        </authorList>
    </citation>
    <scope>NUCLEOTIDE SEQUENCE</scope>
    <source>
        <strain evidence="2">MM415A02162</strain>
        <strain evidence="3">MM415B02872</strain>
        <strain evidence="1">TM448A04617</strain>
    </source>
</reference>
<evidence type="ECO:0000313" key="2">
    <source>
        <dbReference type="EMBL" id="QJA73901.1"/>
    </source>
</evidence>
<gene>
    <name evidence="2" type="ORF">MM415A02162_0005</name>
    <name evidence="3" type="ORF">MM415B02872_0005</name>
    <name evidence="1" type="ORF">TM448A04617_0009</name>
</gene>
<dbReference type="EMBL" id="MT142739">
    <property type="protein sequence ID" value="QJA87887.1"/>
    <property type="molecule type" value="Genomic_DNA"/>
</dbReference>
<dbReference type="EMBL" id="MT144496">
    <property type="protein sequence ID" value="QJA54324.1"/>
    <property type="molecule type" value="Genomic_DNA"/>
</dbReference>
<proteinExistence type="predicted"/>
<name>A0A6H2A3D5_9ZZZZ</name>
<sequence length="107" mass="12442">MIYELELVKMIKTLPISQRRVLVKSKLYLNMFPERCTALSRGSGYLIGMMNIINSAPRICDAITKIEREHNTNITYLFYLSNGNNIEEYGCYIHLDLFAVDTQLKLF</sequence>
<dbReference type="EMBL" id="MT142061">
    <property type="protein sequence ID" value="QJA73901.1"/>
    <property type="molecule type" value="Genomic_DNA"/>
</dbReference>
<evidence type="ECO:0000313" key="1">
    <source>
        <dbReference type="EMBL" id="QJA54324.1"/>
    </source>
</evidence>
<protein>
    <submittedName>
        <fullName evidence="1">Uncharacterized protein</fullName>
    </submittedName>
</protein>
<evidence type="ECO:0000313" key="3">
    <source>
        <dbReference type="EMBL" id="QJA87887.1"/>
    </source>
</evidence>